<dbReference type="EMBL" id="CAJNOH010000298">
    <property type="protein sequence ID" value="CAF0989984.1"/>
    <property type="molecule type" value="Genomic_DNA"/>
</dbReference>
<sequence>MTRKKTSHLARLELTWEFIQLQSLILIEIKFKSLEFIFYNLSKLNQLCSFTFDTFTIRYRYGPMDLNSGNKFQQINSMLIHTYTQILPQLKFLNLDDDWVLESIPLSNLQYLNLENCSIDKFKIITHLASQLKSFDVCIDSGEINFQSIILPTRLIRLNLKIYCYTDLADGKRWQTLTNSLVIFYFKFDIYICFNFIEQILDSFRTSFWLAEKHWFVTYYDDYLFSIPYFAPEQMDSSYQSVIYSTAPNNTIFYNHINELAVRKVKIDKHYFININILKLKYSIPLNYLLRIVDLNQVKHLSILSLEYLLKFMSISIKLLCLYELSVKNDITKHAIKRMSTYAFEQIQKLTIRISDEYNYYIIDELFLLFLYTKYLIYKSNIPSPYIMIRLINGFVHLLNASFISCGPFSNQEQIFRYDPDLLVSRVKQLTHGTSLCRIYHIPNNGSEFIINWWIEEQPSKSNLKACSSSYKHKSFRKSSLFKFCFT</sequence>
<proteinExistence type="predicted"/>
<gene>
    <name evidence="3" type="ORF">JXQ802_LOCUS37743</name>
    <name evidence="4" type="ORF">OTI717_LOCUS33196</name>
    <name evidence="1" type="ORF">PYM288_LOCUS14063</name>
    <name evidence="2" type="ORF">RFH988_LOCUS25838</name>
</gene>
<reference evidence="3" key="1">
    <citation type="submission" date="2021-02" db="EMBL/GenBank/DDBJ databases">
        <authorList>
            <person name="Nowell W R."/>
        </authorList>
    </citation>
    <scope>NUCLEOTIDE SEQUENCE</scope>
</reference>
<dbReference type="EMBL" id="CAJNOL010002039">
    <property type="protein sequence ID" value="CAF1453494.1"/>
    <property type="molecule type" value="Genomic_DNA"/>
</dbReference>
<evidence type="ECO:0000313" key="1">
    <source>
        <dbReference type="EMBL" id="CAF0989984.1"/>
    </source>
</evidence>
<dbReference type="Proteomes" id="UP000663823">
    <property type="component" value="Unassembled WGS sequence"/>
</dbReference>
<dbReference type="EMBL" id="CAJNOO010001999">
    <property type="protein sequence ID" value="CAF1224715.1"/>
    <property type="molecule type" value="Genomic_DNA"/>
</dbReference>
<dbReference type="Proteomes" id="UP000663882">
    <property type="component" value="Unassembled WGS sequence"/>
</dbReference>
<dbReference type="InterPro" id="IPR032675">
    <property type="entry name" value="LRR_dom_sf"/>
</dbReference>
<comment type="caution">
    <text evidence="3">The sequence shown here is derived from an EMBL/GenBank/DDBJ whole genome shotgun (WGS) entry which is preliminary data.</text>
</comment>
<organism evidence="3 5">
    <name type="scientific">Rotaria sordida</name>
    <dbReference type="NCBI Taxonomy" id="392033"/>
    <lineage>
        <taxon>Eukaryota</taxon>
        <taxon>Metazoa</taxon>
        <taxon>Spiralia</taxon>
        <taxon>Gnathifera</taxon>
        <taxon>Rotifera</taxon>
        <taxon>Eurotatoria</taxon>
        <taxon>Bdelloidea</taxon>
        <taxon>Philodinida</taxon>
        <taxon>Philodinidae</taxon>
        <taxon>Rotaria</taxon>
    </lineage>
</organism>
<protein>
    <submittedName>
        <fullName evidence="3">Uncharacterized protein</fullName>
    </submittedName>
</protein>
<dbReference type="Proteomes" id="UP000663870">
    <property type="component" value="Unassembled WGS sequence"/>
</dbReference>
<accession>A0A815PRC9</accession>
<dbReference type="EMBL" id="CAJOAX010010764">
    <property type="protein sequence ID" value="CAF4081073.1"/>
    <property type="molecule type" value="Genomic_DNA"/>
</dbReference>
<evidence type="ECO:0000313" key="2">
    <source>
        <dbReference type="EMBL" id="CAF1224715.1"/>
    </source>
</evidence>
<evidence type="ECO:0000313" key="4">
    <source>
        <dbReference type="EMBL" id="CAF4081073.1"/>
    </source>
</evidence>
<dbReference type="Gene3D" id="3.80.10.10">
    <property type="entry name" value="Ribonuclease Inhibitor"/>
    <property type="match status" value="1"/>
</dbReference>
<dbReference type="AlphaFoldDB" id="A0A815PRC9"/>
<evidence type="ECO:0000313" key="3">
    <source>
        <dbReference type="EMBL" id="CAF1453494.1"/>
    </source>
</evidence>
<keyword evidence="5" id="KW-1185">Reference proteome</keyword>
<dbReference type="Proteomes" id="UP000663854">
    <property type="component" value="Unassembled WGS sequence"/>
</dbReference>
<name>A0A815PRC9_9BILA</name>
<dbReference type="OrthoDB" id="9999981at2759"/>
<evidence type="ECO:0000313" key="5">
    <source>
        <dbReference type="Proteomes" id="UP000663870"/>
    </source>
</evidence>